<evidence type="ECO:0000313" key="14">
    <source>
        <dbReference type="EMBL" id="KDO35506.1"/>
    </source>
</evidence>
<comment type="catalytic activity">
    <reaction evidence="11">
        <text>L-proline + NADP(+) = (S)-1-pyrroline-5-carboxylate + NADPH + 2 H(+)</text>
        <dbReference type="Rhea" id="RHEA:14109"/>
        <dbReference type="ChEBI" id="CHEBI:15378"/>
        <dbReference type="ChEBI" id="CHEBI:17388"/>
        <dbReference type="ChEBI" id="CHEBI:57783"/>
        <dbReference type="ChEBI" id="CHEBI:58349"/>
        <dbReference type="ChEBI" id="CHEBI:60039"/>
        <dbReference type="EC" id="1.5.1.2"/>
    </reaction>
</comment>
<evidence type="ECO:0000256" key="3">
    <source>
        <dbReference type="ARBA" id="ARBA00021413"/>
    </source>
</evidence>
<name>A0A067DA32_SAPPC</name>
<evidence type="ECO:0000256" key="8">
    <source>
        <dbReference type="ARBA" id="ARBA00023002"/>
    </source>
</evidence>
<proteinExistence type="inferred from homology"/>
<dbReference type="OrthoDB" id="10263291at2759"/>
<dbReference type="STRING" id="695850.A0A067DA32"/>
<evidence type="ECO:0000259" key="12">
    <source>
        <dbReference type="Pfam" id="PF03807"/>
    </source>
</evidence>
<dbReference type="Gene3D" id="1.10.3730.10">
    <property type="entry name" value="ProC C-terminal domain-like"/>
    <property type="match status" value="1"/>
</dbReference>
<dbReference type="AlphaFoldDB" id="A0A067DA32"/>
<keyword evidence="15" id="KW-1185">Reference proteome</keyword>
<dbReference type="GeneID" id="24122997"/>
<comment type="similarity">
    <text evidence="2">Belongs to the pyrroline-5-carboxylate reductase family.</text>
</comment>
<keyword evidence="7" id="KW-0521">NADP</keyword>
<dbReference type="InterPro" id="IPR000304">
    <property type="entry name" value="Pyrroline-COOH_reductase"/>
</dbReference>
<sequence length="352" mass="37988">MLRVATATLRRRSRVVRAAFASSLFETPATPMVRYRSHSAVLEKYAPMYTKSAKRTRAAAADDDDENMGPNPTLNVNRVAFIGGGNMAEAIITGMMTQELLPPSQVLVSAPSPETRDKFDQMHVETVDKNKKALVGADVVIVAVKPQVLKQAVFEDLKKYLDPNALVISIVAGVTIDAYKKELGPDTCIVRSMPNTPAMIGEGITVWAQSSNVSDVQHELTKKILGAFGKQVFVADEKNLDMATALSGSGPAYFFLVAEAMIDAGVHMGFSRIVAQKLVQQTMLGSALYMQSSGLHPVVLRNNITSPGGTTAAAMYRAEKSGFRAVIADSIWAAYDRSKELGAQAEAKSHDH</sequence>
<dbReference type="GO" id="GO:0005737">
    <property type="term" value="C:cytoplasm"/>
    <property type="evidence" value="ECO:0007669"/>
    <property type="project" value="UniProtKB-SubCell"/>
</dbReference>
<dbReference type="NCBIfam" id="TIGR00112">
    <property type="entry name" value="proC"/>
    <property type="match status" value="1"/>
</dbReference>
<dbReference type="HAMAP" id="MF_01925">
    <property type="entry name" value="P5C_reductase"/>
    <property type="match status" value="1"/>
</dbReference>
<keyword evidence="5" id="KW-0028">Amino-acid biosynthesis</keyword>
<comment type="pathway">
    <text evidence="9">Amino-acid biosynthesis.</text>
</comment>
<gene>
    <name evidence="14" type="ORF">SPRG_00353</name>
</gene>
<evidence type="ECO:0000256" key="4">
    <source>
        <dbReference type="ARBA" id="ARBA00022490"/>
    </source>
</evidence>
<keyword evidence="8" id="KW-0560">Oxidoreductase</keyword>
<evidence type="ECO:0000256" key="5">
    <source>
        <dbReference type="ARBA" id="ARBA00022605"/>
    </source>
</evidence>
<comment type="subcellular location">
    <subcellularLocation>
        <location evidence="1">Cytoplasm</location>
    </subcellularLocation>
</comment>
<dbReference type="VEuPathDB" id="FungiDB:SPRG_00353"/>
<dbReference type="InterPro" id="IPR029036">
    <property type="entry name" value="P5CR_dimer"/>
</dbReference>
<reference evidence="14 15" key="1">
    <citation type="journal article" date="2013" name="PLoS Genet.">
        <title>Distinctive expansion of potential virulence genes in the genome of the oomycete fish pathogen Saprolegnia parasitica.</title>
        <authorList>
            <person name="Jiang R.H."/>
            <person name="de Bruijn I."/>
            <person name="Haas B.J."/>
            <person name="Belmonte R."/>
            <person name="Lobach L."/>
            <person name="Christie J."/>
            <person name="van den Ackerveken G."/>
            <person name="Bottin A."/>
            <person name="Bulone V."/>
            <person name="Diaz-Moreno S.M."/>
            <person name="Dumas B."/>
            <person name="Fan L."/>
            <person name="Gaulin E."/>
            <person name="Govers F."/>
            <person name="Grenville-Briggs L.J."/>
            <person name="Horner N.R."/>
            <person name="Levin J.Z."/>
            <person name="Mammella M."/>
            <person name="Meijer H.J."/>
            <person name="Morris P."/>
            <person name="Nusbaum C."/>
            <person name="Oome S."/>
            <person name="Phillips A.J."/>
            <person name="van Rooyen D."/>
            <person name="Rzeszutek E."/>
            <person name="Saraiva M."/>
            <person name="Secombes C.J."/>
            <person name="Seidl M.F."/>
            <person name="Snel B."/>
            <person name="Stassen J.H."/>
            <person name="Sykes S."/>
            <person name="Tripathy S."/>
            <person name="van den Berg H."/>
            <person name="Vega-Arreguin J.C."/>
            <person name="Wawra S."/>
            <person name="Young S.K."/>
            <person name="Zeng Q."/>
            <person name="Dieguez-Uribeondo J."/>
            <person name="Russ C."/>
            <person name="Tyler B.M."/>
            <person name="van West P."/>
        </authorList>
    </citation>
    <scope>NUCLEOTIDE SEQUENCE [LARGE SCALE GENOMIC DNA]</scope>
    <source>
        <strain evidence="14 15">CBS 223.65</strain>
    </source>
</reference>
<dbReference type="RefSeq" id="XP_012193842.1">
    <property type="nucleotide sequence ID" value="XM_012338452.1"/>
</dbReference>
<comment type="catalytic activity">
    <reaction evidence="10">
        <text>L-proline + NAD(+) = (S)-1-pyrroline-5-carboxylate + NADH + 2 H(+)</text>
        <dbReference type="Rhea" id="RHEA:14105"/>
        <dbReference type="ChEBI" id="CHEBI:15378"/>
        <dbReference type="ChEBI" id="CHEBI:17388"/>
        <dbReference type="ChEBI" id="CHEBI:57540"/>
        <dbReference type="ChEBI" id="CHEBI:57945"/>
        <dbReference type="ChEBI" id="CHEBI:60039"/>
        <dbReference type="EC" id="1.5.1.2"/>
    </reaction>
</comment>
<dbReference type="GO" id="GO:0055129">
    <property type="term" value="P:L-proline biosynthetic process"/>
    <property type="evidence" value="ECO:0007669"/>
    <property type="project" value="TreeGrafter"/>
</dbReference>
<protein>
    <recommendedName>
        <fullName evidence="3">Pyrroline-5-carboxylate reductase</fullName>
    </recommendedName>
</protein>
<evidence type="ECO:0000256" key="11">
    <source>
        <dbReference type="ARBA" id="ARBA00052690"/>
    </source>
</evidence>
<dbReference type="SUPFAM" id="SSF48179">
    <property type="entry name" value="6-phosphogluconate dehydrogenase C-terminal domain-like"/>
    <property type="match status" value="1"/>
</dbReference>
<dbReference type="EMBL" id="KK583189">
    <property type="protein sequence ID" value="KDO35506.1"/>
    <property type="molecule type" value="Genomic_DNA"/>
</dbReference>
<evidence type="ECO:0000256" key="6">
    <source>
        <dbReference type="ARBA" id="ARBA00022650"/>
    </source>
</evidence>
<dbReference type="PANTHER" id="PTHR11645">
    <property type="entry name" value="PYRROLINE-5-CARBOXYLATE REDUCTASE"/>
    <property type="match status" value="1"/>
</dbReference>
<keyword evidence="4" id="KW-0963">Cytoplasm</keyword>
<dbReference type="OMA" id="AKQTCLG"/>
<feature type="domain" description="Pyrroline-5-carboxylate reductase dimerisation" evidence="13">
    <location>
        <begin position="237"/>
        <end position="341"/>
    </location>
</feature>
<evidence type="ECO:0000256" key="9">
    <source>
        <dbReference type="ARBA" id="ARBA00029440"/>
    </source>
</evidence>
<dbReference type="FunFam" id="3.40.50.720:FF:000190">
    <property type="entry name" value="Pyrroline-5-carboxylate reductase"/>
    <property type="match status" value="1"/>
</dbReference>
<evidence type="ECO:0000256" key="10">
    <source>
        <dbReference type="ARBA" id="ARBA00050547"/>
    </source>
</evidence>
<evidence type="ECO:0000256" key="1">
    <source>
        <dbReference type="ARBA" id="ARBA00004496"/>
    </source>
</evidence>
<dbReference type="FunFam" id="1.10.3730.10:FF:000001">
    <property type="entry name" value="Pyrroline-5-carboxylate reductase"/>
    <property type="match status" value="1"/>
</dbReference>
<dbReference type="InterPro" id="IPR036291">
    <property type="entry name" value="NAD(P)-bd_dom_sf"/>
</dbReference>
<dbReference type="Proteomes" id="UP000030745">
    <property type="component" value="Unassembled WGS sequence"/>
</dbReference>
<organism evidence="14 15">
    <name type="scientific">Saprolegnia parasitica (strain CBS 223.65)</name>
    <dbReference type="NCBI Taxonomy" id="695850"/>
    <lineage>
        <taxon>Eukaryota</taxon>
        <taxon>Sar</taxon>
        <taxon>Stramenopiles</taxon>
        <taxon>Oomycota</taxon>
        <taxon>Saprolegniomycetes</taxon>
        <taxon>Saprolegniales</taxon>
        <taxon>Saprolegniaceae</taxon>
        <taxon>Saprolegnia</taxon>
    </lineage>
</organism>
<evidence type="ECO:0000256" key="7">
    <source>
        <dbReference type="ARBA" id="ARBA00022857"/>
    </source>
</evidence>
<accession>A0A067DA32</accession>
<evidence type="ECO:0000313" key="15">
    <source>
        <dbReference type="Proteomes" id="UP000030745"/>
    </source>
</evidence>
<feature type="domain" description="Pyrroline-5-carboxylate reductase catalytic N-terminal" evidence="12">
    <location>
        <begin position="78"/>
        <end position="173"/>
    </location>
</feature>
<dbReference type="PANTHER" id="PTHR11645:SF66">
    <property type="entry name" value="PYRROLINE-5-CARBOXYLATE REDUCTASE"/>
    <property type="match status" value="1"/>
</dbReference>
<dbReference type="SUPFAM" id="SSF51735">
    <property type="entry name" value="NAD(P)-binding Rossmann-fold domains"/>
    <property type="match status" value="1"/>
</dbReference>
<dbReference type="KEGG" id="spar:SPRG_00353"/>
<dbReference type="Pfam" id="PF03807">
    <property type="entry name" value="F420_oxidored"/>
    <property type="match status" value="1"/>
</dbReference>
<dbReference type="GO" id="GO:0004735">
    <property type="term" value="F:pyrroline-5-carboxylate reductase activity"/>
    <property type="evidence" value="ECO:0007669"/>
    <property type="project" value="UniProtKB-EC"/>
</dbReference>
<dbReference type="InterPro" id="IPR028939">
    <property type="entry name" value="P5C_Rdtase_cat_N"/>
</dbReference>
<evidence type="ECO:0000256" key="2">
    <source>
        <dbReference type="ARBA" id="ARBA00005525"/>
    </source>
</evidence>
<keyword evidence="6" id="KW-0641">Proline biosynthesis</keyword>
<dbReference type="Pfam" id="PF14748">
    <property type="entry name" value="P5CR_dimer"/>
    <property type="match status" value="1"/>
</dbReference>
<dbReference type="InterPro" id="IPR008927">
    <property type="entry name" value="6-PGluconate_DH-like_C_sf"/>
</dbReference>
<dbReference type="Gene3D" id="3.40.50.720">
    <property type="entry name" value="NAD(P)-binding Rossmann-like Domain"/>
    <property type="match status" value="1"/>
</dbReference>
<evidence type="ECO:0000259" key="13">
    <source>
        <dbReference type="Pfam" id="PF14748"/>
    </source>
</evidence>